<dbReference type="PANTHER" id="PTHR11835">
    <property type="entry name" value="DECARBOXYLATING DEHYDROGENASES-ISOCITRATE, ISOPROPYLMALATE, TARTRATE"/>
    <property type="match status" value="1"/>
</dbReference>
<dbReference type="SMART" id="SM01329">
    <property type="entry name" value="Iso_dh"/>
    <property type="match status" value="1"/>
</dbReference>
<evidence type="ECO:0000259" key="3">
    <source>
        <dbReference type="SMART" id="SM01329"/>
    </source>
</evidence>
<comment type="similarity">
    <text evidence="1">Belongs to the isocitrate and isopropylmalate dehydrogenases family.</text>
</comment>
<evidence type="ECO:0000313" key="5">
    <source>
        <dbReference type="Proteomes" id="UP001497525"/>
    </source>
</evidence>
<gene>
    <name evidence="4" type="ORF">CDAUBV1_LOCUS1304</name>
</gene>
<dbReference type="EMBL" id="CAXLJL010000054">
    <property type="protein sequence ID" value="CAL5129864.1"/>
    <property type="molecule type" value="Genomic_DNA"/>
</dbReference>
<sequence>MVHIRSLPGLETRQNDLDFIIIREQLEGEYSCLEHESVKGVVECLKIITRRNSERVAKFAFDYAMRMGRKTVTVVHKANIMKLGDGLFLESCRHVAQLYPHIEFRSMIVDNCCMQLVSRPQQFDVMVMPNLYGTIIENVAAGLVGGAGVVPGVCYGHELALFEPGTRHSFSEASGRDIANPTAILLTSCNLLRHLNLSDYANILEKAVLKVIKQGDMRTPDIGGCSTTTEFTDAVLQQMEHSSRLF</sequence>
<keyword evidence="2" id="KW-0816">Tricarboxylic acid cycle</keyword>
<comment type="caution">
    <text evidence="4">The sequence shown here is derived from an EMBL/GenBank/DDBJ whole genome shotgun (WGS) entry which is preliminary data.</text>
</comment>
<name>A0AAV2SY73_CALDB</name>
<dbReference type="AlphaFoldDB" id="A0AAV2SY73"/>
<feature type="domain" description="Isopropylmalate dehydrogenase-like" evidence="3">
    <location>
        <begin position="1"/>
        <end position="235"/>
    </location>
</feature>
<dbReference type="Pfam" id="PF00180">
    <property type="entry name" value="Iso_dh"/>
    <property type="match status" value="1"/>
</dbReference>
<organism evidence="4 5">
    <name type="scientific">Calicophoron daubneyi</name>
    <name type="common">Rumen fluke</name>
    <name type="synonym">Paramphistomum daubneyi</name>
    <dbReference type="NCBI Taxonomy" id="300641"/>
    <lineage>
        <taxon>Eukaryota</taxon>
        <taxon>Metazoa</taxon>
        <taxon>Spiralia</taxon>
        <taxon>Lophotrochozoa</taxon>
        <taxon>Platyhelminthes</taxon>
        <taxon>Trematoda</taxon>
        <taxon>Digenea</taxon>
        <taxon>Plagiorchiida</taxon>
        <taxon>Pronocephalata</taxon>
        <taxon>Paramphistomoidea</taxon>
        <taxon>Paramphistomidae</taxon>
        <taxon>Calicophoron</taxon>
    </lineage>
</organism>
<dbReference type="GO" id="GO:0006099">
    <property type="term" value="P:tricarboxylic acid cycle"/>
    <property type="evidence" value="ECO:0007669"/>
    <property type="project" value="UniProtKB-KW"/>
</dbReference>
<evidence type="ECO:0000313" key="4">
    <source>
        <dbReference type="EMBL" id="CAL5129864.1"/>
    </source>
</evidence>
<dbReference type="Gene3D" id="3.40.718.10">
    <property type="entry name" value="Isopropylmalate Dehydrogenase"/>
    <property type="match status" value="1"/>
</dbReference>
<protein>
    <recommendedName>
        <fullName evidence="3">Isopropylmalate dehydrogenase-like domain-containing protein</fullName>
    </recommendedName>
</protein>
<accession>A0AAV2SY73</accession>
<evidence type="ECO:0000256" key="1">
    <source>
        <dbReference type="ARBA" id="ARBA00007769"/>
    </source>
</evidence>
<reference evidence="4" key="1">
    <citation type="submission" date="2024-06" db="EMBL/GenBank/DDBJ databases">
        <authorList>
            <person name="Liu X."/>
            <person name="Lenzi L."/>
            <person name="Haldenby T S."/>
            <person name="Uol C."/>
        </authorList>
    </citation>
    <scope>NUCLEOTIDE SEQUENCE</scope>
</reference>
<dbReference type="SUPFAM" id="SSF53659">
    <property type="entry name" value="Isocitrate/Isopropylmalate dehydrogenase-like"/>
    <property type="match status" value="1"/>
</dbReference>
<dbReference type="Proteomes" id="UP001497525">
    <property type="component" value="Unassembled WGS sequence"/>
</dbReference>
<dbReference type="GO" id="GO:0006102">
    <property type="term" value="P:isocitrate metabolic process"/>
    <property type="evidence" value="ECO:0007669"/>
    <property type="project" value="TreeGrafter"/>
</dbReference>
<evidence type="ECO:0000256" key="2">
    <source>
        <dbReference type="ARBA" id="ARBA00022532"/>
    </source>
</evidence>
<dbReference type="GO" id="GO:0005739">
    <property type="term" value="C:mitochondrion"/>
    <property type="evidence" value="ECO:0007669"/>
    <property type="project" value="TreeGrafter"/>
</dbReference>
<dbReference type="PANTHER" id="PTHR11835:SF42">
    <property type="entry name" value="ISOCITRATE DEHYDROGENASE [NAD] SUBUNIT BETA, MITOCHONDRIAL"/>
    <property type="match status" value="1"/>
</dbReference>
<dbReference type="InterPro" id="IPR024084">
    <property type="entry name" value="IsoPropMal-DH-like_dom"/>
</dbReference>
<proteinExistence type="inferred from homology"/>